<evidence type="ECO:0000256" key="1">
    <source>
        <dbReference type="SAM" id="SignalP"/>
    </source>
</evidence>
<feature type="signal peptide" evidence="1">
    <location>
        <begin position="1"/>
        <end position="28"/>
    </location>
</feature>
<comment type="caution">
    <text evidence="2">The sequence shown here is derived from an EMBL/GenBank/DDBJ whole genome shotgun (WGS) entry which is preliminary data.</text>
</comment>
<keyword evidence="3" id="KW-1185">Reference proteome</keyword>
<sequence length="141" mass="15098">MLRRARRILLATTTGAFLFAAVSPQAHGVPVRCHDDPGGPPVVMSVPVEWEQADTGASALGGDVENEIQCGGIPGRLLLSSTRVNTSAFTVKKGASIHEQRGQSWFIQRDYSGHGGAYWKLFSNLGKRVATLAVDGRILRG</sequence>
<dbReference type="EMBL" id="BMLB01000005">
    <property type="protein sequence ID" value="GGK76585.1"/>
    <property type="molecule type" value="Genomic_DNA"/>
</dbReference>
<gene>
    <name evidence="2" type="ORF">GCM10011509_26470</name>
</gene>
<evidence type="ECO:0000313" key="2">
    <source>
        <dbReference type="EMBL" id="GGK76585.1"/>
    </source>
</evidence>
<proteinExistence type="predicted"/>
<name>A0ABQ2FB92_9MICO</name>
<keyword evidence="1" id="KW-0732">Signal</keyword>
<accession>A0ABQ2FB92</accession>
<dbReference type="Proteomes" id="UP000662111">
    <property type="component" value="Unassembled WGS sequence"/>
</dbReference>
<feature type="chain" id="PRO_5045794469" description="SH3 domain-containing protein" evidence="1">
    <location>
        <begin position="29"/>
        <end position="141"/>
    </location>
</feature>
<evidence type="ECO:0008006" key="4">
    <source>
        <dbReference type="Google" id="ProtNLM"/>
    </source>
</evidence>
<reference evidence="3" key="1">
    <citation type="journal article" date="2019" name="Int. J. Syst. Evol. Microbiol.">
        <title>The Global Catalogue of Microorganisms (GCM) 10K type strain sequencing project: providing services to taxonomists for standard genome sequencing and annotation.</title>
        <authorList>
            <consortium name="The Broad Institute Genomics Platform"/>
            <consortium name="The Broad Institute Genome Sequencing Center for Infectious Disease"/>
            <person name="Wu L."/>
            <person name="Ma J."/>
        </authorList>
    </citation>
    <scope>NUCLEOTIDE SEQUENCE [LARGE SCALE GENOMIC DNA]</scope>
    <source>
        <strain evidence="3">CGMCC 1.5362</strain>
    </source>
</reference>
<organism evidence="2 3">
    <name type="scientific">Ornithinimicrobium pekingense</name>
    <dbReference type="NCBI Taxonomy" id="384677"/>
    <lineage>
        <taxon>Bacteria</taxon>
        <taxon>Bacillati</taxon>
        <taxon>Actinomycetota</taxon>
        <taxon>Actinomycetes</taxon>
        <taxon>Micrococcales</taxon>
        <taxon>Ornithinimicrobiaceae</taxon>
        <taxon>Ornithinimicrobium</taxon>
    </lineage>
</organism>
<protein>
    <recommendedName>
        <fullName evidence="4">SH3 domain-containing protein</fullName>
    </recommendedName>
</protein>
<evidence type="ECO:0000313" key="3">
    <source>
        <dbReference type="Proteomes" id="UP000662111"/>
    </source>
</evidence>